<dbReference type="InterPro" id="IPR008920">
    <property type="entry name" value="TF_FadR/GntR_C"/>
</dbReference>
<evidence type="ECO:0000313" key="6">
    <source>
        <dbReference type="Proteomes" id="UP001597314"/>
    </source>
</evidence>
<name>A0ABW5AM36_9BRAD</name>
<dbReference type="Proteomes" id="UP001597314">
    <property type="component" value="Unassembled WGS sequence"/>
</dbReference>
<dbReference type="Pfam" id="PF07729">
    <property type="entry name" value="FCD"/>
    <property type="match status" value="1"/>
</dbReference>
<dbReference type="InterPro" id="IPR036388">
    <property type="entry name" value="WH-like_DNA-bd_sf"/>
</dbReference>
<evidence type="ECO:0000313" key="5">
    <source>
        <dbReference type="EMBL" id="MFD2183305.1"/>
    </source>
</evidence>
<keyword evidence="1" id="KW-0805">Transcription regulation</keyword>
<dbReference type="PANTHER" id="PTHR43537:SF49">
    <property type="entry name" value="TRANSCRIPTIONAL REGULATORY PROTEIN"/>
    <property type="match status" value="1"/>
</dbReference>
<dbReference type="InterPro" id="IPR000524">
    <property type="entry name" value="Tscrpt_reg_HTH_GntR"/>
</dbReference>
<dbReference type="CDD" id="cd07377">
    <property type="entry name" value="WHTH_GntR"/>
    <property type="match status" value="1"/>
</dbReference>
<dbReference type="Gene3D" id="1.10.10.10">
    <property type="entry name" value="Winged helix-like DNA-binding domain superfamily/Winged helix DNA-binding domain"/>
    <property type="match status" value="1"/>
</dbReference>
<dbReference type="PANTHER" id="PTHR43537">
    <property type="entry name" value="TRANSCRIPTIONAL REGULATOR, GNTR FAMILY"/>
    <property type="match status" value="1"/>
</dbReference>
<dbReference type="SUPFAM" id="SSF48008">
    <property type="entry name" value="GntR ligand-binding domain-like"/>
    <property type="match status" value="1"/>
</dbReference>
<comment type="caution">
    <text evidence="5">The sequence shown here is derived from an EMBL/GenBank/DDBJ whole genome shotgun (WGS) entry which is preliminary data.</text>
</comment>
<keyword evidence="3" id="KW-0804">Transcription</keyword>
<dbReference type="InterPro" id="IPR036390">
    <property type="entry name" value="WH_DNA-bd_sf"/>
</dbReference>
<organism evidence="5 6">
    <name type="scientific">Rhodoplanes azumiensis</name>
    <dbReference type="NCBI Taxonomy" id="1897628"/>
    <lineage>
        <taxon>Bacteria</taxon>
        <taxon>Pseudomonadati</taxon>
        <taxon>Pseudomonadota</taxon>
        <taxon>Alphaproteobacteria</taxon>
        <taxon>Hyphomicrobiales</taxon>
        <taxon>Nitrobacteraceae</taxon>
        <taxon>Rhodoplanes</taxon>
    </lineage>
</organism>
<dbReference type="PRINTS" id="PR00035">
    <property type="entry name" value="HTHGNTR"/>
</dbReference>
<dbReference type="PROSITE" id="PS50949">
    <property type="entry name" value="HTH_GNTR"/>
    <property type="match status" value="1"/>
</dbReference>
<evidence type="ECO:0000256" key="2">
    <source>
        <dbReference type="ARBA" id="ARBA00023125"/>
    </source>
</evidence>
<evidence type="ECO:0000259" key="4">
    <source>
        <dbReference type="PROSITE" id="PS50949"/>
    </source>
</evidence>
<dbReference type="RefSeq" id="WP_378478464.1">
    <property type="nucleotide sequence ID" value="NZ_JBHUIW010000016.1"/>
</dbReference>
<evidence type="ECO:0000256" key="1">
    <source>
        <dbReference type="ARBA" id="ARBA00023015"/>
    </source>
</evidence>
<dbReference type="SUPFAM" id="SSF46785">
    <property type="entry name" value="Winged helix' DNA-binding domain"/>
    <property type="match status" value="1"/>
</dbReference>
<sequence length="225" mass="24443">MKTSQFRVPMPAGATRTERLRLKLEEEILAGRLRPGTRLDEEGIARRFGVSRTPVREAFKALASAGLVEIRPHQGAHVAVLTLKDIVEMLELMGVMEGACAELAARRHTAADRAAVLAAREACEAARTPADYYLANARLHEAIYAAAHNTYLAGQTLALRHRLEPYRRQVTALPGLIDTSNREHRAVVDAILRADGEAASSAMRAHVATLRDDIAAMVEAVAVPA</sequence>
<proteinExistence type="predicted"/>
<gene>
    <name evidence="5" type="ORF">ACFSOX_14190</name>
</gene>
<reference evidence="6" key="1">
    <citation type="journal article" date="2019" name="Int. J. Syst. Evol. Microbiol.">
        <title>The Global Catalogue of Microorganisms (GCM) 10K type strain sequencing project: providing services to taxonomists for standard genome sequencing and annotation.</title>
        <authorList>
            <consortium name="The Broad Institute Genomics Platform"/>
            <consortium name="The Broad Institute Genome Sequencing Center for Infectious Disease"/>
            <person name="Wu L."/>
            <person name="Ma J."/>
        </authorList>
    </citation>
    <scope>NUCLEOTIDE SEQUENCE [LARGE SCALE GENOMIC DNA]</scope>
    <source>
        <strain evidence="6">CGMCC 1.6774</strain>
    </source>
</reference>
<keyword evidence="6" id="KW-1185">Reference proteome</keyword>
<dbReference type="SMART" id="SM00895">
    <property type="entry name" value="FCD"/>
    <property type="match status" value="1"/>
</dbReference>
<protein>
    <submittedName>
        <fullName evidence="5">GntR family transcriptional regulator</fullName>
    </submittedName>
</protein>
<accession>A0ABW5AM36</accession>
<dbReference type="InterPro" id="IPR011711">
    <property type="entry name" value="GntR_C"/>
</dbReference>
<evidence type="ECO:0000256" key="3">
    <source>
        <dbReference type="ARBA" id="ARBA00023163"/>
    </source>
</evidence>
<keyword evidence="2" id="KW-0238">DNA-binding</keyword>
<dbReference type="Pfam" id="PF00392">
    <property type="entry name" value="GntR"/>
    <property type="match status" value="1"/>
</dbReference>
<dbReference type="SMART" id="SM00345">
    <property type="entry name" value="HTH_GNTR"/>
    <property type="match status" value="1"/>
</dbReference>
<dbReference type="EMBL" id="JBHUIW010000016">
    <property type="protein sequence ID" value="MFD2183305.1"/>
    <property type="molecule type" value="Genomic_DNA"/>
</dbReference>
<dbReference type="Gene3D" id="1.20.120.530">
    <property type="entry name" value="GntR ligand-binding domain-like"/>
    <property type="match status" value="1"/>
</dbReference>
<feature type="domain" description="HTH gntR-type" evidence="4">
    <location>
        <begin position="14"/>
        <end position="81"/>
    </location>
</feature>